<proteinExistence type="predicted"/>
<dbReference type="Proteomes" id="UP001204798">
    <property type="component" value="Unassembled WGS sequence"/>
</dbReference>
<name>A0ABT2ELM3_9BACT</name>
<evidence type="ECO:0000313" key="2">
    <source>
        <dbReference type="Proteomes" id="UP001204798"/>
    </source>
</evidence>
<evidence type="ECO:0000313" key="1">
    <source>
        <dbReference type="EMBL" id="MCS3918801.1"/>
    </source>
</evidence>
<protein>
    <submittedName>
        <fullName evidence="1">Uncharacterized protein</fullName>
    </submittedName>
</protein>
<sequence length="39" mass="4730">MKLVAITYYASRITQRGDELWLVWSLRLKSWQLRKGSKF</sequence>
<reference evidence="1 2" key="1">
    <citation type="submission" date="2022-08" db="EMBL/GenBank/DDBJ databases">
        <title>Bacterial and archaeal communities from various locations to study Microbial Dark Matter (Phase II).</title>
        <authorList>
            <person name="Stepanauskas R."/>
        </authorList>
    </citation>
    <scope>NUCLEOTIDE SEQUENCE [LARGE SCALE GENOMIC DNA]</scope>
    <source>
        <strain evidence="1 2">PD1</strain>
    </source>
</reference>
<accession>A0ABT2ELM3</accession>
<comment type="caution">
    <text evidence="1">The sequence shown here is derived from an EMBL/GenBank/DDBJ whole genome shotgun (WGS) entry which is preliminary data.</text>
</comment>
<keyword evidence="2" id="KW-1185">Reference proteome</keyword>
<dbReference type="EMBL" id="JANUCP010000002">
    <property type="protein sequence ID" value="MCS3918801.1"/>
    <property type="molecule type" value="Genomic_DNA"/>
</dbReference>
<gene>
    <name evidence="1" type="ORF">M2350_001201</name>
</gene>
<organism evidence="1 2">
    <name type="scientific">Candidatus Fervidibacter sacchari</name>
    <dbReference type="NCBI Taxonomy" id="1448929"/>
    <lineage>
        <taxon>Bacteria</taxon>
        <taxon>Candidatus Fervidibacterota</taxon>
        <taxon>Candidatus Fervidibacter</taxon>
    </lineage>
</organism>